<dbReference type="Pfam" id="PF13378">
    <property type="entry name" value="MR_MLE_C"/>
    <property type="match status" value="1"/>
</dbReference>
<dbReference type="SFLD" id="SFLDG00179">
    <property type="entry name" value="mandelate_racemase"/>
    <property type="match status" value="1"/>
</dbReference>
<dbReference type="EMBL" id="CP000113">
    <property type="protein sequence ID" value="ABF86947.1"/>
    <property type="molecule type" value="Genomic_DNA"/>
</dbReference>
<dbReference type="InterPro" id="IPR036849">
    <property type="entry name" value="Enolase-like_C_sf"/>
</dbReference>
<dbReference type="PANTHER" id="PTHR13794">
    <property type="entry name" value="ENOLASE SUPERFAMILY, MANDELATE RACEMASE"/>
    <property type="match status" value="1"/>
</dbReference>
<dbReference type="CDD" id="cd03328">
    <property type="entry name" value="MR_like_3"/>
    <property type="match status" value="1"/>
</dbReference>
<feature type="domain" description="Mandelate racemase/muconate lactonizing enzyme C-terminal" evidence="4">
    <location>
        <begin position="160"/>
        <end position="256"/>
    </location>
</feature>
<dbReference type="GO" id="GO:0000287">
    <property type="term" value="F:magnesium ion binding"/>
    <property type="evidence" value="ECO:0007669"/>
    <property type="project" value="TreeGrafter"/>
</dbReference>
<dbReference type="HOGENOM" id="CLU_030273_3_1_7"/>
<dbReference type="STRING" id="246197.MXAN_3652"/>
<dbReference type="InterPro" id="IPR029017">
    <property type="entry name" value="Enolase-like_N"/>
</dbReference>
<gene>
    <name evidence="5" type="ordered locus">MXAN_3652</name>
</gene>
<evidence type="ECO:0000313" key="5">
    <source>
        <dbReference type="EMBL" id="ABF86947.1"/>
    </source>
</evidence>
<evidence type="ECO:0000256" key="1">
    <source>
        <dbReference type="ARBA" id="ARBA00001946"/>
    </source>
</evidence>
<dbReference type="eggNOG" id="COG4948">
    <property type="taxonomic scope" value="Bacteria"/>
</dbReference>
<dbReference type="SMART" id="SM00922">
    <property type="entry name" value="MR_MLE"/>
    <property type="match status" value="1"/>
</dbReference>
<dbReference type="InterPro" id="IPR013342">
    <property type="entry name" value="Mandelate_racemase_C"/>
</dbReference>
<organism evidence="5 6">
    <name type="scientific">Myxococcus xanthus (strain DK1622)</name>
    <dbReference type="NCBI Taxonomy" id="246197"/>
    <lineage>
        <taxon>Bacteria</taxon>
        <taxon>Pseudomonadati</taxon>
        <taxon>Myxococcota</taxon>
        <taxon>Myxococcia</taxon>
        <taxon>Myxococcales</taxon>
        <taxon>Cystobacterineae</taxon>
        <taxon>Myxococcaceae</taxon>
        <taxon>Myxococcus</taxon>
    </lineage>
</organism>
<dbReference type="SFLD" id="SFLDS00001">
    <property type="entry name" value="Enolase"/>
    <property type="match status" value="1"/>
</dbReference>
<reference evidence="5 6" key="1">
    <citation type="journal article" date="2006" name="Proc. Natl. Acad. Sci. U.S.A.">
        <title>Evolution of sensory complexity recorded in a myxobacterial genome.</title>
        <authorList>
            <person name="Goldman B.S."/>
            <person name="Nierman W.C."/>
            <person name="Kaiser D."/>
            <person name="Slater S.C."/>
            <person name="Durkin A.S."/>
            <person name="Eisen J.A."/>
            <person name="Ronning C.M."/>
            <person name="Barbazuk W.B."/>
            <person name="Blanchard M."/>
            <person name="Field C."/>
            <person name="Halling C."/>
            <person name="Hinkle G."/>
            <person name="Iartchuk O."/>
            <person name="Kim H.S."/>
            <person name="Mackenzie C."/>
            <person name="Madupu R."/>
            <person name="Miller N."/>
            <person name="Shvartsbeyn A."/>
            <person name="Sullivan S.A."/>
            <person name="Vaudin M."/>
            <person name="Wiegand R."/>
            <person name="Kaplan H.B."/>
        </authorList>
    </citation>
    <scope>NUCLEOTIDE SEQUENCE [LARGE SCALE GENOMIC DNA]</scope>
    <source>
        <strain evidence="6">DK1622</strain>
    </source>
</reference>
<keyword evidence="6" id="KW-1185">Reference proteome</keyword>
<dbReference type="SUPFAM" id="SSF51604">
    <property type="entry name" value="Enolase C-terminal domain-like"/>
    <property type="match status" value="1"/>
</dbReference>
<evidence type="ECO:0000256" key="3">
    <source>
        <dbReference type="ARBA" id="ARBA00022842"/>
    </source>
</evidence>
<dbReference type="KEGG" id="mxa:MXAN_3652"/>
<proteinExistence type="predicted"/>
<protein>
    <submittedName>
        <fullName evidence="5">Mandelate racemase/muconate lactonizing enzyme family protein</fullName>
    </submittedName>
</protein>
<sequence length="384" mass="41104">MMGAGADARGETMVQRLSEAVPIERCEVSAYEVPTDAQEADGTIEWDSTTLVVVELTAGGTRGLGYTYADASAASLIRCSLIRALEGHDVMDVPARMRSLLRQVRNKGRPGLVAMALSAVDVALWDTKARLLDVPLVRLLGASRDAAPVYGSGGFTSYSIERLQAQLAGWVEQGIPRVKMKVGSHPEEDPARVEAARRAIGPRAELFVDGNGAYTVPQALLLAERFVAHGVSWFEEPVSSDDLEGLHRLRARVPAGMAVAAGEYGDSGLYFRRMLEAGAVDVLQADATRCLGISGFLQADALCDAFGVPLSAHCAPALHAHVACAARRLVHIEYFHDHARLERMLFDGVASVRHGTLAPDLSRPGLGLELKRADAARYEVGAPS</sequence>
<dbReference type="Gene3D" id="3.30.390.10">
    <property type="entry name" value="Enolase-like, N-terminal domain"/>
    <property type="match status" value="1"/>
</dbReference>
<dbReference type="Gene3D" id="3.20.20.120">
    <property type="entry name" value="Enolase-like C-terminal domain"/>
    <property type="match status" value="1"/>
</dbReference>
<evidence type="ECO:0000256" key="2">
    <source>
        <dbReference type="ARBA" id="ARBA00022723"/>
    </source>
</evidence>
<dbReference type="Proteomes" id="UP000002402">
    <property type="component" value="Chromosome"/>
</dbReference>
<dbReference type="Pfam" id="PF02746">
    <property type="entry name" value="MR_MLE_N"/>
    <property type="match status" value="1"/>
</dbReference>
<dbReference type="EnsemblBacteria" id="ABF86947">
    <property type="protein sequence ID" value="ABF86947"/>
    <property type="gene ID" value="MXAN_3652"/>
</dbReference>
<dbReference type="OrthoDB" id="103536at2"/>
<name>Q1D684_MYXXD</name>
<dbReference type="InterPro" id="IPR013341">
    <property type="entry name" value="Mandelate_racemase_N_dom"/>
</dbReference>
<keyword evidence="2" id="KW-0479">Metal-binding</keyword>
<keyword evidence="3" id="KW-0460">Magnesium</keyword>
<comment type="cofactor">
    <cofactor evidence="1">
        <name>Mg(2+)</name>
        <dbReference type="ChEBI" id="CHEBI:18420"/>
    </cofactor>
</comment>
<dbReference type="GO" id="GO:0016052">
    <property type="term" value="P:carbohydrate catabolic process"/>
    <property type="evidence" value="ECO:0007669"/>
    <property type="project" value="TreeGrafter"/>
</dbReference>
<accession>Q1D684</accession>
<dbReference type="InterPro" id="IPR046945">
    <property type="entry name" value="RHMD-like"/>
</dbReference>
<dbReference type="AlphaFoldDB" id="Q1D684"/>
<evidence type="ECO:0000313" key="6">
    <source>
        <dbReference type="Proteomes" id="UP000002402"/>
    </source>
</evidence>
<dbReference type="PANTHER" id="PTHR13794:SF58">
    <property type="entry name" value="MITOCHONDRIAL ENOLASE SUPERFAMILY MEMBER 1"/>
    <property type="match status" value="1"/>
</dbReference>
<dbReference type="InterPro" id="IPR029065">
    <property type="entry name" value="Enolase_C-like"/>
</dbReference>
<dbReference type="SUPFAM" id="SSF54826">
    <property type="entry name" value="Enolase N-terminal domain-like"/>
    <property type="match status" value="1"/>
</dbReference>
<evidence type="ECO:0000259" key="4">
    <source>
        <dbReference type="SMART" id="SM00922"/>
    </source>
</evidence>
<dbReference type="GO" id="GO:0016836">
    <property type="term" value="F:hydro-lyase activity"/>
    <property type="evidence" value="ECO:0007669"/>
    <property type="project" value="TreeGrafter"/>
</dbReference>